<feature type="compositionally biased region" description="Pro residues" evidence="4">
    <location>
        <begin position="257"/>
        <end position="266"/>
    </location>
</feature>
<dbReference type="InterPro" id="IPR003960">
    <property type="entry name" value="ATPase_AAA_CS"/>
</dbReference>
<dbReference type="GeneID" id="40320510"/>
<evidence type="ECO:0000313" key="7">
    <source>
        <dbReference type="Proteomes" id="UP000284403"/>
    </source>
</evidence>
<dbReference type="OrthoDB" id="10251136at2759"/>
<dbReference type="Pfam" id="PF17862">
    <property type="entry name" value="AAA_lid_3"/>
    <property type="match status" value="1"/>
</dbReference>
<feature type="region of interest" description="Disordered" evidence="4">
    <location>
        <begin position="719"/>
        <end position="742"/>
    </location>
</feature>
<evidence type="ECO:0000256" key="2">
    <source>
        <dbReference type="ARBA" id="ARBA00022741"/>
    </source>
</evidence>
<dbReference type="Gene3D" id="1.10.8.60">
    <property type="match status" value="1"/>
</dbReference>
<dbReference type="Proteomes" id="UP000284403">
    <property type="component" value="Unassembled WGS sequence"/>
</dbReference>
<organism evidence="6 7">
    <name type="scientific">Trypanosoma conorhini</name>
    <dbReference type="NCBI Taxonomy" id="83891"/>
    <lineage>
        <taxon>Eukaryota</taxon>
        <taxon>Discoba</taxon>
        <taxon>Euglenozoa</taxon>
        <taxon>Kinetoplastea</taxon>
        <taxon>Metakinetoplastina</taxon>
        <taxon>Trypanosomatida</taxon>
        <taxon>Trypanosomatidae</taxon>
        <taxon>Trypanosoma</taxon>
    </lineage>
</organism>
<comment type="caution">
    <text evidence="6">The sequence shown here is derived from an EMBL/GenBank/DDBJ whole genome shotgun (WGS) entry which is preliminary data.</text>
</comment>
<evidence type="ECO:0000256" key="1">
    <source>
        <dbReference type="ARBA" id="ARBA00006914"/>
    </source>
</evidence>
<keyword evidence="3" id="KW-0067">ATP-binding</keyword>
<dbReference type="InterPro" id="IPR050304">
    <property type="entry name" value="MT-severing_AAA_ATPase"/>
</dbReference>
<feature type="compositionally biased region" description="Low complexity" evidence="4">
    <location>
        <begin position="346"/>
        <end position="355"/>
    </location>
</feature>
<dbReference type="GO" id="GO:0005524">
    <property type="term" value="F:ATP binding"/>
    <property type="evidence" value="ECO:0007669"/>
    <property type="project" value="UniProtKB-KW"/>
</dbReference>
<dbReference type="FunFam" id="1.10.8.60:FF:000022">
    <property type="entry name" value="Fidgetin like 1"/>
    <property type="match status" value="1"/>
</dbReference>
<feature type="region of interest" description="Disordered" evidence="4">
    <location>
        <begin position="233"/>
        <end position="290"/>
    </location>
</feature>
<feature type="region of interest" description="Disordered" evidence="4">
    <location>
        <begin position="175"/>
        <end position="219"/>
    </location>
</feature>
<protein>
    <submittedName>
        <fullName evidence="6">Putative katanin-like protein, putative,serine peptidase, Clan SJ, family S16</fullName>
    </submittedName>
</protein>
<dbReference type="PANTHER" id="PTHR23074:SF17">
    <property type="entry name" value="FIDGETIN-LIKE PROTEIN 1"/>
    <property type="match status" value="1"/>
</dbReference>
<dbReference type="SMART" id="SM00382">
    <property type="entry name" value="AAA"/>
    <property type="match status" value="1"/>
</dbReference>
<keyword evidence="7" id="KW-1185">Reference proteome</keyword>
<name>A0A422NWX6_9TRYP</name>
<feature type="region of interest" description="Disordered" evidence="4">
    <location>
        <begin position="412"/>
        <end position="496"/>
    </location>
</feature>
<dbReference type="EMBL" id="MKKU01000498">
    <property type="protein sequence ID" value="RNF09884.1"/>
    <property type="molecule type" value="Genomic_DNA"/>
</dbReference>
<reference evidence="6 7" key="1">
    <citation type="journal article" date="2018" name="BMC Genomics">
        <title>Genomic comparison of Trypanosoma conorhini and Trypanosoma rangeli to Trypanosoma cruzi strains of high and low virulence.</title>
        <authorList>
            <person name="Bradwell K.R."/>
            <person name="Koparde V.N."/>
            <person name="Matveyev A.V."/>
            <person name="Serrano M.G."/>
            <person name="Alves J.M."/>
            <person name="Parikh H."/>
            <person name="Huang B."/>
            <person name="Lee V."/>
            <person name="Espinosa-Alvarez O."/>
            <person name="Ortiz P.A."/>
            <person name="Costa-Martins A.G."/>
            <person name="Teixeira M.M."/>
            <person name="Buck G.A."/>
        </authorList>
    </citation>
    <scope>NUCLEOTIDE SEQUENCE [LARGE SCALE GENOMIC DNA]</scope>
    <source>
        <strain evidence="6 7">025E</strain>
    </source>
</reference>
<evidence type="ECO:0000259" key="5">
    <source>
        <dbReference type="SMART" id="SM00382"/>
    </source>
</evidence>
<dbReference type="Pfam" id="PF00004">
    <property type="entry name" value="AAA"/>
    <property type="match status" value="1"/>
</dbReference>
<dbReference type="Gene3D" id="3.40.50.300">
    <property type="entry name" value="P-loop containing nucleotide triphosphate hydrolases"/>
    <property type="match status" value="1"/>
</dbReference>
<dbReference type="PROSITE" id="PS00674">
    <property type="entry name" value="AAA"/>
    <property type="match status" value="1"/>
</dbReference>
<dbReference type="InterPro" id="IPR041569">
    <property type="entry name" value="AAA_lid_3"/>
</dbReference>
<dbReference type="InterPro" id="IPR027417">
    <property type="entry name" value="P-loop_NTPase"/>
</dbReference>
<feature type="domain" description="AAA+ ATPase" evidence="5">
    <location>
        <begin position="568"/>
        <end position="704"/>
    </location>
</feature>
<dbReference type="AlphaFoldDB" id="A0A422NWX6"/>
<feature type="compositionally biased region" description="Basic and acidic residues" evidence="4">
    <location>
        <begin position="479"/>
        <end position="492"/>
    </location>
</feature>
<dbReference type="GO" id="GO:0016887">
    <property type="term" value="F:ATP hydrolysis activity"/>
    <property type="evidence" value="ECO:0007669"/>
    <property type="project" value="InterPro"/>
</dbReference>
<dbReference type="InterPro" id="IPR003593">
    <property type="entry name" value="AAA+_ATPase"/>
</dbReference>
<dbReference type="PANTHER" id="PTHR23074">
    <property type="entry name" value="AAA DOMAIN-CONTAINING"/>
    <property type="match status" value="1"/>
</dbReference>
<feature type="compositionally biased region" description="Basic and acidic residues" evidence="4">
    <location>
        <begin position="356"/>
        <end position="368"/>
    </location>
</feature>
<feature type="compositionally biased region" description="Basic and acidic residues" evidence="4">
    <location>
        <begin position="279"/>
        <end position="290"/>
    </location>
</feature>
<dbReference type="FunFam" id="3.40.50.300:FF:000093">
    <property type="entry name" value="Fidgetin-like 1"/>
    <property type="match status" value="1"/>
</dbReference>
<gene>
    <name evidence="6" type="ORF">Tco025E_06899</name>
</gene>
<accession>A0A422NWX6</accession>
<dbReference type="RefSeq" id="XP_029226112.1">
    <property type="nucleotide sequence ID" value="XM_029373767.1"/>
</dbReference>
<comment type="similarity">
    <text evidence="1">Belongs to the AAA ATPase family.</text>
</comment>
<proteinExistence type="inferred from homology"/>
<evidence type="ECO:0000313" key="6">
    <source>
        <dbReference type="EMBL" id="RNF09884.1"/>
    </source>
</evidence>
<sequence length="857" mass="91299">MFACLRGLREQNSAPPSPPAQRRLQRAAFAAVASSERHLTQLHEAREKRAAEGASAERRLTHFIAHAVQDHLRAVTLAAASHGPHQSDEAEAAAAAVSPLGGAGDVAQLLWMSRSMALGATASVLADECAPNEAPPTDAWQSSQRQPPDVQETIRRLRESFPALLAVLLEGPTATAGVVPDPPPRRRPLPHGTLGAKRSRAGAAEEAEVQGPRPGAGPLFTLKVDGSLLRARQNERAGPTASVPWGHPANHFGLQQQPPPPPPGPQREPGAAVSGGCSFHDEPHPKGQMKLHLDCGGKLSLAQPLVTPSHAPQLQLQPALNPQPTAPPSCGAAQRAHPSLGRWPVAEGGENAAAEGARRGASAREPRGGIRAGFSRRREGDGAEATANMGVQGSGGFVTAGEQLVADVRAGRAAPSGLSLQCRPPALGLRRSGFTPPFQQQRRQTPPPRSDGPSAAATVPVGEVLSSVHKQPARGGHGTARDRDDSDSDHGEFPASLLLADGSVPPILRPLDPKLVTQVAMEILECGAGAANVGWDDIAGLEHAKRSVEEAIVWPLRRPDLFVGLRDPPRGLLLFGPPGTGKTMIARAIANRAQCTFLNISASSLMSKWMGDGEKLVRCLFAVAVVKQPSVIFIDEIDSLLSVRGDGEMDAVRRVKTEFLVQLDGVATDRGDRVLLIGATNRPDELDEAARRRMEKRLYIPLPDGPARIELVKRLLHTMEQQQQQQQQQEEDENHAAKGSGERNAACVVHALDEKDIAEVSASTAGYSGADIKQLCREAAMGPLREVTMRLIDVSLSELRPIQRKDFVQALRRIRPSVGASEVGRYVEWNAQFGSFAPQGEEAVEDAEENASATAKR</sequence>
<evidence type="ECO:0000256" key="4">
    <source>
        <dbReference type="SAM" id="MobiDB-lite"/>
    </source>
</evidence>
<dbReference type="SUPFAM" id="SSF52540">
    <property type="entry name" value="P-loop containing nucleoside triphosphate hydrolases"/>
    <property type="match status" value="1"/>
</dbReference>
<keyword evidence="2" id="KW-0547">Nucleotide-binding</keyword>
<evidence type="ECO:0000256" key="3">
    <source>
        <dbReference type="ARBA" id="ARBA00022840"/>
    </source>
</evidence>
<feature type="region of interest" description="Disordered" evidence="4">
    <location>
        <begin position="316"/>
        <end position="394"/>
    </location>
</feature>
<feature type="compositionally biased region" description="Low complexity" evidence="4">
    <location>
        <begin position="434"/>
        <end position="444"/>
    </location>
</feature>
<dbReference type="InterPro" id="IPR003959">
    <property type="entry name" value="ATPase_AAA_core"/>
</dbReference>